<feature type="transmembrane region" description="Helical" evidence="1">
    <location>
        <begin position="12"/>
        <end position="30"/>
    </location>
</feature>
<gene>
    <name evidence="2" type="ORF">G8E10_20395</name>
</gene>
<evidence type="ECO:0000313" key="2">
    <source>
        <dbReference type="EMBL" id="NHT78066.1"/>
    </source>
</evidence>
<evidence type="ECO:0008006" key="4">
    <source>
        <dbReference type="Google" id="ProtNLM"/>
    </source>
</evidence>
<dbReference type="EMBL" id="JAANCM010000012">
    <property type="protein sequence ID" value="NHT78066.1"/>
    <property type="molecule type" value="Genomic_DNA"/>
</dbReference>
<feature type="transmembrane region" description="Helical" evidence="1">
    <location>
        <begin position="86"/>
        <end position="104"/>
    </location>
</feature>
<keyword evidence="3" id="KW-1185">Reference proteome</keyword>
<evidence type="ECO:0000256" key="1">
    <source>
        <dbReference type="SAM" id="Phobius"/>
    </source>
</evidence>
<accession>A0AA44CDZ2</accession>
<sequence length="105" mass="12339">MDWTYIQANLDWLGHIVEAIVMAAVVALLLRALFERRVAVLMGLAFAIGHFHGREKRDFEVSVNMKPPHLEGYEMWKWSFDQMTDFWPTALVILAMAVVLHRRWR</sequence>
<organism evidence="2 3">
    <name type="scientific">Ferranicluibacter rubi</name>
    <dbReference type="NCBI Taxonomy" id="2715133"/>
    <lineage>
        <taxon>Bacteria</taxon>
        <taxon>Pseudomonadati</taxon>
        <taxon>Pseudomonadota</taxon>
        <taxon>Alphaproteobacteria</taxon>
        <taxon>Hyphomicrobiales</taxon>
        <taxon>Rhizobiaceae</taxon>
        <taxon>Ferranicluibacter</taxon>
    </lineage>
</organism>
<keyword evidence="1" id="KW-1133">Transmembrane helix</keyword>
<protein>
    <recommendedName>
        <fullName evidence="4">Transmembrane protein</fullName>
    </recommendedName>
</protein>
<name>A0AA44CDZ2_9HYPH</name>
<evidence type="ECO:0000313" key="3">
    <source>
        <dbReference type="Proteomes" id="UP001155840"/>
    </source>
</evidence>
<proteinExistence type="predicted"/>
<dbReference type="Proteomes" id="UP001155840">
    <property type="component" value="Unassembled WGS sequence"/>
</dbReference>
<keyword evidence="1" id="KW-0812">Transmembrane</keyword>
<reference evidence="2" key="1">
    <citation type="submission" date="2020-03" db="EMBL/GenBank/DDBJ databases">
        <title>Ferranicluibacter endophyticum gen. nov., sp. nov., a new genus isolated from Rubus ulmifolius Schott. stem.</title>
        <authorList>
            <person name="Roca-Couso R."/>
            <person name="Flores-Felix J.D."/>
            <person name="Igual J.M."/>
            <person name="Rivas R."/>
        </authorList>
    </citation>
    <scope>NUCLEOTIDE SEQUENCE</scope>
    <source>
        <strain evidence="2">CRRU44</strain>
    </source>
</reference>
<keyword evidence="1" id="KW-0472">Membrane</keyword>
<dbReference type="RefSeq" id="WP_167130488.1">
    <property type="nucleotide sequence ID" value="NZ_JAANCM010000012.1"/>
</dbReference>
<comment type="caution">
    <text evidence="2">The sequence shown here is derived from an EMBL/GenBank/DDBJ whole genome shotgun (WGS) entry which is preliminary data.</text>
</comment>
<dbReference type="AlphaFoldDB" id="A0AA44CDZ2"/>